<dbReference type="PANTHER" id="PTHR33744">
    <property type="entry name" value="CARBOHYDRATE DIACID REGULATOR"/>
    <property type="match status" value="1"/>
</dbReference>
<protein>
    <submittedName>
        <fullName evidence="4">PucR C-terminal helix-turn-helix domain-containing protein</fullName>
    </submittedName>
</protein>
<reference evidence="5" key="1">
    <citation type="submission" date="2016-10" db="EMBL/GenBank/DDBJ databases">
        <authorList>
            <person name="Varghese N."/>
            <person name="Submissions S."/>
        </authorList>
    </citation>
    <scope>NUCLEOTIDE SEQUENCE [LARGE SCALE GENOMIC DNA]</scope>
    <source>
        <strain evidence="5">DSM 44437</strain>
    </source>
</reference>
<dbReference type="InterPro" id="IPR025736">
    <property type="entry name" value="PucR_C-HTH_dom"/>
</dbReference>
<dbReference type="PANTHER" id="PTHR33744:SF1">
    <property type="entry name" value="DNA-BINDING TRANSCRIPTIONAL ACTIVATOR ADER"/>
    <property type="match status" value="1"/>
</dbReference>
<dbReference type="STRING" id="65499.SAMN04488000_103251"/>
<dbReference type="Gene3D" id="1.10.10.2840">
    <property type="entry name" value="PucR C-terminal helix-turn-helix domain"/>
    <property type="match status" value="1"/>
</dbReference>
<dbReference type="InterPro" id="IPR051448">
    <property type="entry name" value="CdaR-like_regulators"/>
</dbReference>
<dbReference type="Pfam" id="PF13556">
    <property type="entry name" value="HTH_30"/>
    <property type="match status" value="1"/>
</dbReference>
<evidence type="ECO:0000256" key="1">
    <source>
        <dbReference type="ARBA" id="ARBA00006754"/>
    </source>
</evidence>
<feature type="domain" description="PucR C-terminal helix-turn-helix" evidence="2">
    <location>
        <begin position="218"/>
        <end position="274"/>
    </location>
</feature>
<dbReference type="Proteomes" id="UP000199503">
    <property type="component" value="Unassembled WGS sequence"/>
</dbReference>
<dbReference type="AlphaFoldDB" id="A0A1H9GS46"/>
<keyword evidence="5" id="KW-1185">Reference proteome</keyword>
<dbReference type="InterPro" id="IPR041522">
    <property type="entry name" value="CdaR_GGDEF"/>
</dbReference>
<feature type="domain" description="CdaR GGDEF-like" evidence="3">
    <location>
        <begin position="77"/>
        <end position="154"/>
    </location>
</feature>
<evidence type="ECO:0000259" key="2">
    <source>
        <dbReference type="Pfam" id="PF13556"/>
    </source>
</evidence>
<proteinExistence type="inferred from homology"/>
<evidence type="ECO:0000313" key="5">
    <source>
        <dbReference type="Proteomes" id="UP000199503"/>
    </source>
</evidence>
<name>A0A1H9GS46_9PSEU</name>
<evidence type="ECO:0000259" key="3">
    <source>
        <dbReference type="Pfam" id="PF17853"/>
    </source>
</evidence>
<evidence type="ECO:0000313" key="4">
    <source>
        <dbReference type="EMBL" id="SEQ52880.1"/>
    </source>
</evidence>
<accession>A0A1H9GS46</accession>
<dbReference type="EMBL" id="FOFV01000003">
    <property type="protein sequence ID" value="SEQ52880.1"/>
    <property type="molecule type" value="Genomic_DNA"/>
</dbReference>
<gene>
    <name evidence="4" type="ORF">SAMN04488000_103251</name>
</gene>
<sequence length="290" mass="31503">MFQVLWGSTDLRDISTVRAVTESLRAQGSDLTGLLLDGYELGLGEHGHVAELKTALCRSWLDGRVDTISADILGFSSEPYAVVVLTPVALDHSEVLSALHRFLTATQDVVGTIHADYLVLVLPTRDGDPFSVAQNLLDRLRKHEPAIAYGTCAVGEAPDRAGVALACVDAIAAHDLAAAARDPRTVVGTDDVVLERILHRSAERSALTRVLDELGPDLLTTLDVFYANDMDKQLAARALHVHRNTLDYRLRQIHRTTGLNPTSVRGVQLLSSAFTLRRMSGQRGTGQQAR</sequence>
<organism evidence="4 5">
    <name type="scientific">Lentzea albida</name>
    <dbReference type="NCBI Taxonomy" id="65499"/>
    <lineage>
        <taxon>Bacteria</taxon>
        <taxon>Bacillati</taxon>
        <taxon>Actinomycetota</taxon>
        <taxon>Actinomycetes</taxon>
        <taxon>Pseudonocardiales</taxon>
        <taxon>Pseudonocardiaceae</taxon>
        <taxon>Lentzea</taxon>
    </lineage>
</organism>
<dbReference type="InterPro" id="IPR042070">
    <property type="entry name" value="PucR_C-HTH_sf"/>
</dbReference>
<comment type="similarity">
    <text evidence="1">Belongs to the CdaR family.</text>
</comment>
<dbReference type="Pfam" id="PF17853">
    <property type="entry name" value="GGDEF_2"/>
    <property type="match status" value="1"/>
</dbReference>